<dbReference type="OrthoDB" id="1930760at2759"/>
<evidence type="ECO:0000256" key="4">
    <source>
        <dbReference type="ARBA" id="ARBA00022801"/>
    </source>
</evidence>
<dbReference type="EC" id="3.1.1.97" evidence="6"/>
<dbReference type="InterPro" id="IPR052415">
    <property type="entry name" value="Diphthine_MTase"/>
</dbReference>
<name>A0A1D1WAD5_RAMVA</name>
<dbReference type="PANTHER" id="PTHR46042:SF1">
    <property type="entry name" value="DIPHTHINE METHYLTRANSFERASE"/>
    <property type="match status" value="1"/>
</dbReference>
<keyword evidence="3" id="KW-0677">Repeat</keyword>
<evidence type="ECO:0000256" key="5">
    <source>
        <dbReference type="ARBA" id="ARBA00038092"/>
    </source>
</evidence>
<evidence type="ECO:0000256" key="1">
    <source>
        <dbReference type="ARBA" id="ARBA00005156"/>
    </source>
</evidence>
<keyword evidence="4" id="KW-0378">Hydrolase</keyword>
<dbReference type="GO" id="GO:0005737">
    <property type="term" value="C:cytoplasm"/>
    <property type="evidence" value="ECO:0007669"/>
    <property type="project" value="TreeGrafter"/>
</dbReference>
<evidence type="ECO:0000256" key="7">
    <source>
        <dbReference type="ARBA" id="ARBA00047551"/>
    </source>
</evidence>
<sequence>MEIMHRSSMDTGSYAACCSYLPDGSLLCGTYQLQDKSTNTSEEHRLGNVLHFTHGNDGEVGLLQSMTPTSGILDIQVKDNLASVMLADGTVSFLGLSNSFRLNLHEDQIDKSFAEVQQNVSVVSEGLCLAGAWSDDSRMAVSDSKGGVSLIKKGEHSFGVSNHKDNVHEYEVWSVCWDCKNNDVLYSGADDSFLKMHDLRSDSAVVTVKGHDAGVTSVVSSSSMENTLITGSYDEHIRSWDKRMLKSASATLKLGGGVWRIKASPEDDTLLACACMHSGARIVRLNETGFVLQHSFMEGRQLVYGIDWCPTRRPKNRKPDGKTTNGEAHFLAACSFYDHILDIYSFLPSRSSIE</sequence>
<dbReference type="Proteomes" id="UP000186922">
    <property type="component" value="Unassembled WGS sequence"/>
</dbReference>
<feature type="repeat" description="WD" evidence="8">
    <location>
        <begin position="208"/>
        <end position="241"/>
    </location>
</feature>
<dbReference type="InterPro" id="IPR015943">
    <property type="entry name" value="WD40/YVTN_repeat-like_dom_sf"/>
</dbReference>
<organism evidence="9 10">
    <name type="scientific">Ramazzottius varieornatus</name>
    <name type="common">Water bear</name>
    <name type="synonym">Tardigrade</name>
    <dbReference type="NCBI Taxonomy" id="947166"/>
    <lineage>
        <taxon>Eukaryota</taxon>
        <taxon>Metazoa</taxon>
        <taxon>Ecdysozoa</taxon>
        <taxon>Tardigrada</taxon>
        <taxon>Eutardigrada</taxon>
        <taxon>Parachela</taxon>
        <taxon>Hypsibioidea</taxon>
        <taxon>Ramazzottiidae</taxon>
        <taxon>Ramazzottius</taxon>
    </lineage>
</organism>
<comment type="caution">
    <text evidence="9">The sequence shown here is derived from an EMBL/GenBank/DDBJ whole genome shotgun (WGS) entry which is preliminary data.</text>
</comment>
<reference evidence="9 10" key="1">
    <citation type="journal article" date="2016" name="Nat. Commun.">
        <title>Extremotolerant tardigrade genome and improved radiotolerance of human cultured cells by tardigrade-unique protein.</title>
        <authorList>
            <person name="Hashimoto T."/>
            <person name="Horikawa D.D."/>
            <person name="Saito Y."/>
            <person name="Kuwahara H."/>
            <person name="Kozuka-Hata H."/>
            <person name="Shin-I T."/>
            <person name="Minakuchi Y."/>
            <person name="Ohishi K."/>
            <person name="Motoyama A."/>
            <person name="Aizu T."/>
            <person name="Enomoto A."/>
            <person name="Kondo K."/>
            <person name="Tanaka S."/>
            <person name="Hara Y."/>
            <person name="Koshikawa S."/>
            <person name="Sagara H."/>
            <person name="Miura T."/>
            <person name="Yokobori S."/>
            <person name="Miyagawa K."/>
            <person name="Suzuki Y."/>
            <person name="Kubo T."/>
            <person name="Oyama M."/>
            <person name="Kohara Y."/>
            <person name="Fujiyama A."/>
            <person name="Arakawa K."/>
            <person name="Katayama T."/>
            <person name="Toyoda A."/>
            <person name="Kunieda T."/>
        </authorList>
    </citation>
    <scope>NUCLEOTIDE SEQUENCE [LARGE SCALE GENOMIC DNA]</scope>
    <source>
        <strain evidence="9 10">YOKOZUNA-1</strain>
    </source>
</reference>
<dbReference type="InterPro" id="IPR036322">
    <property type="entry name" value="WD40_repeat_dom_sf"/>
</dbReference>
<dbReference type="InterPro" id="IPR001680">
    <property type="entry name" value="WD40_rpt"/>
</dbReference>
<evidence type="ECO:0000256" key="2">
    <source>
        <dbReference type="ARBA" id="ARBA00022574"/>
    </source>
</evidence>
<dbReference type="EMBL" id="BDGG01000017">
    <property type="protein sequence ID" value="GAV08199.1"/>
    <property type="molecule type" value="Genomic_DNA"/>
</dbReference>
<dbReference type="SMART" id="SM00320">
    <property type="entry name" value="WD40"/>
    <property type="match status" value="3"/>
</dbReference>
<dbReference type="AlphaFoldDB" id="A0A1D1WAD5"/>
<gene>
    <name evidence="9" type="primary">RvY_17927-1</name>
    <name evidence="9" type="synonym">RvY_17927.1</name>
    <name evidence="9" type="ORF">RvY_17927</name>
</gene>
<comment type="catalytic activity">
    <reaction evidence="7">
        <text>diphthine methyl ester-[translation elongation factor 2] + H2O = diphthine-[translation elongation factor 2] + methanol + H(+)</text>
        <dbReference type="Rhea" id="RHEA:42656"/>
        <dbReference type="Rhea" id="RHEA-COMP:10172"/>
        <dbReference type="Rhea" id="RHEA-COMP:10173"/>
        <dbReference type="ChEBI" id="CHEBI:15377"/>
        <dbReference type="ChEBI" id="CHEBI:15378"/>
        <dbReference type="ChEBI" id="CHEBI:17790"/>
        <dbReference type="ChEBI" id="CHEBI:79005"/>
        <dbReference type="ChEBI" id="CHEBI:82696"/>
        <dbReference type="EC" id="3.1.1.97"/>
    </reaction>
</comment>
<evidence type="ECO:0000313" key="10">
    <source>
        <dbReference type="Proteomes" id="UP000186922"/>
    </source>
</evidence>
<dbReference type="GO" id="GO:0061685">
    <property type="term" value="F:diphthine methylesterase activity"/>
    <property type="evidence" value="ECO:0007669"/>
    <property type="project" value="UniProtKB-EC"/>
</dbReference>
<dbReference type="PANTHER" id="PTHR46042">
    <property type="entry name" value="DIPHTHINE METHYLTRANSFERASE"/>
    <property type="match status" value="1"/>
</dbReference>
<evidence type="ECO:0000256" key="8">
    <source>
        <dbReference type="PROSITE-ProRule" id="PRU00221"/>
    </source>
</evidence>
<dbReference type="Gene3D" id="2.130.10.10">
    <property type="entry name" value="YVTN repeat-like/Quinoprotein amine dehydrogenase"/>
    <property type="match status" value="1"/>
</dbReference>
<evidence type="ECO:0000256" key="3">
    <source>
        <dbReference type="ARBA" id="ARBA00022737"/>
    </source>
</evidence>
<dbReference type="GO" id="GO:0017183">
    <property type="term" value="P:protein histidyl modification to diphthamide"/>
    <property type="evidence" value="ECO:0007669"/>
    <property type="project" value="TreeGrafter"/>
</dbReference>
<accession>A0A1D1WAD5</accession>
<dbReference type="SUPFAM" id="SSF50978">
    <property type="entry name" value="WD40 repeat-like"/>
    <property type="match status" value="1"/>
</dbReference>
<keyword evidence="10" id="KW-1185">Reference proteome</keyword>
<dbReference type="Pfam" id="PF00400">
    <property type="entry name" value="WD40"/>
    <property type="match status" value="1"/>
</dbReference>
<comment type="pathway">
    <text evidence="1">Protein modification; peptidyl-diphthamide biosynthesis.</text>
</comment>
<dbReference type="STRING" id="947166.A0A1D1WAD5"/>
<comment type="similarity">
    <text evidence="5">Belongs to the DPH7 family.</text>
</comment>
<keyword evidence="2 8" id="KW-0853">WD repeat</keyword>
<dbReference type="PROSITE" id="PS50082">
    <property type="entry name" value="WD_REPEATS_2"/>
    <property type="match status" value="1"/>
</dbReference>
<evidence type="ECO:0000313" key="9">
    <source>
        <dbReference type="EMBL" id="GAV08199.1"/>
    </source>
</evidence>
<evidence type="ECO:0000256" key="6">
    <source>
        <dbReference type="ARBA" id="ARBA00039131"/>
    </source>
</evidence>
<protein>
    <recommendedName>
        <fullName evidence="6">methylated diphthine methylhydrolase</fullName>
        <ecNumber evidence="6">3.1.1.97</ecNumber>
    </recommendedName>
</protein>
<dbReference type="PROSITE" id="PS50294">
    <property type="entry name" value="WD_REPEATS_REGION"/>
    <property type="match status" value="1"/>
</dbReference>
<proteinExistence type="inferred from homology"/>